<name>A0AAJ4T5U9_9BURK</name>
<evidence type="ECO:0000313" key="2">
    <source>
        <dbReference type="Proteomes" id="UP000662821"/>
    </source>
</evidence>
<feature type="non-terminal residue" evidence="1">
    <location>
        <position position="1"/>
    </location>
</feature>
<gene>
    <name evidence="1" type="ORF">J3P46_00780</name>
</gene>
<reference evidence="1 2" key="1">
    <citation type="submission" date="2021-03" db="EMBL/GenBank/DDBJ databases">
        <title>Draft genome sequence of Janthinobacterium sp. strain PLB02 isolated from infected primmorphs (Lubomirskia baicalensis).</title>
        <authorList>
            <person name="Chernogor L.I."/>
            <person name="Belikov S.I."/>
            <person name="Petrushin I.S."/>
        </authorList>
    </citation>
    <scope>NUCLEOTIDE SEQUENCE [LARGE SCALE GENOMIC DNA]</scope>
    <source>
        <strain evidence="1 2">PLB02</strain>
    </source>
</reference>
<organism evidence="1 2">
    <name type="scientific">Janthinobacterium lividum</name>
    <dbReference type="NCBI Taxonomy" id="29581"/>
    <lineage>
        <taxon>Bacteria</taxon>
        <taxon>Pseudomonadati</taxon>
        <taxon>Pseudomonadota</taxon>
        <taxon>Betaproteobacteria</taxon>
        <taxon>Burkholderiales</taxon>
        <taxon>Oxalobacteraceae</taxon>
        <taxon>Janthinobacterium</taxon>
    </lineage>
</organism>
<proteinExistence type="predicted"/>
<evidence type="ECO:0000313" key="1">
    <source>
        <dbReference type="EMBL" id="QSX96557.1"/>
    </source>
</evidence>
<sequence>LTGRTVSLPSKSFALQKICSLKKLTGHYFRSAYFIISCEHLIYFKYYANPKIDAALTSNAHTYRLLIVKELYSVTAFAPSTKRCVCQLRRRKSMKHFSTIVNTFFSTTQPLKAVPFVPQTSASHWGGEL</sequence>
<dbReference type="RefSeq" id="WP_208672442.1">
    <property type="nucleotide sequence ID" value="NZ_CP071520.1"/>
</dbReference>
<dbReference type="EMBL" id="CP071520">
    <property type="protein sequence ID" value="QSX96557.1"/>
    <property type="molecule type" value="Genomic_DNA"/>
</dbReference>
<dbReference type="Proteomes" id="UP000662821">
    <property type="component" value="Chromosome"/>
</dbReference>
<protein>
    <submittedName>
        <fullName evidence="1">Uncharacterized protein</fullName>
    </submittedName>
</protein>
<accession>A0AAJ4T5U9</accession>
<dbReference type="AlphaFoldDB" id="A0AAJ4T5U9"/>